<gene>
    <name evidence="2" type="ORF">POSPLADRAFT_1148648</name>
</gene>
<dbReference type="Proteomes" id="UP000194127">
    <property type="component" value="Unassembled WGS sequence"/>
</dbReference>
<keyword evidence="3" id="KW-1185">Reference proteome</keyword>
<evidence type="ECO:0000256" key="1">
    <source>
        <dbReference type="SAM" id="MobiDB-lite"/>
    </source>
</evidence>
<name>A0A1X6MUZ8_9APHY</name>
<dbReference type="OrthoDB" id="2343366at2759"/>
<feature type="compositionally biased region" description="Polar residues" evidence="1">
    <location>
        <begin position="489"/>
        <end position="502"/>
    </location>
</feature>
<sequence length="1621" mass="180022">MTLSCGKVVDPSPVHISHDQYPDQLVPKESTEQHTSSNENRTHAIATTDADSEAEAGSGTGAYKTEDVVSNAQDERSANTLSPEQHVFEDAFQNQAATGNRLPTHEPNMPDLVTSIRGMYRILDLINEQGSGGLVDKVIISQESLGKFMNDLQPGSYISITKVDFAVLDNIGVKPIGIYGSKTEIIRFLESVDAVGNATAHALRAETSQSLSAVRPVLRSGLYILRVPQGGVEDGAEVLYAIYWPEDTTWEYNPPSTAERNRVTFMRYLTKIADQLVALISDDDAGKIIWKGDDDDVAPHDLDEDEDEDDRMFIFKVTKLHEQEENVTSRPGWTIEVPSFPSSPPPNISDNFASLPCLIHGEERQGLLHAVFVPARRISKALDEVFTESRLRSLIKDKSFRLDHDISVASIEILLSLGLVERAPAASKAYRSRVDEIQCRAKESGTAQEKQIQTKLKENADRLQRALRDMCIQHIIRKYPAVDPLSLAEPSTQDSSDSTDVGTQHGHGTILSAEQVVLPLTIVCVDALDDLSKLHPGIRDVLADAEKDHQWQSVRTPQMKKYKERILLLDFMFQDLGNAHATRDEMAELINAVINQGDTKTMAEVVKSSDGSNQSFFAKTLSFFFGTDVAKDRITQAENYAADVSYAVFLSSLDSIVEREPLLFDAALETKRLAHETLKRNVNTQMHKLMARIQKLQEDALKPQIWHDVNSQRDHDIELARTEFVQAVYDSFVSTTGRTFYLINTVTKASRYISFHSWAVSGSSEEYSESALRYTIRPILLTEEDGNRLKLDPSFIPTPRVPSYAAASFELPLEKHISHIQALPNNRCLLIVDDRRSTVKVYLEPLLSLAHALEHHNAEKKLLSREKIGEQCIFAFNEAKRMLAVLGISQAEHRVELHIFVFDENYTTLKGLGSAVKLNPWYDNAVTITHATFVCGSEELALVDDRARVRIFSIVTQQFRPAFQQLDSVPDAIYSSPDGACLLSLHTVAGTSVMRVYHWSTFGSSGGISVGLNELNTNDCVVTSLCRRTNVHVVSLDADSGRCASLALDITRKATEFAFRGEKEGVAQSTQTEAARNCFLDCHVDVWRRFPVISAIRRQTISSSSRRKSRTLVCVTSLDQAAYAPYFANCISSFEKATQKPTGTELSGIEATALRYEAFASRTDLGGDVSCFRAGEWLADILCLIPIQIAVARENRFIPIKDGVFSNDLERSLLGADVARIIDSLSIGEQSVGKSFALNHLVDTSFAGSAMRTTEGVWMSVAPLDDMIIVALDFEGMSSSDLEALGQTTLRVGVHSIERSAQEDTLLVLFNTAISNLSNDWGALSQTMTAHRAQLLLTLLPNALAFGATEVTPEFEPLKDLDTNILITEPDTTSRFFVTELIDREGMIQRDDALATVIRSWHNFAKRPEIPEQEWIEDLTSFLDRTVEKRIGAVQEWISMNTKRCPADHADMQSLQRAARSMIIDLKSNVQVCTLQCAECQLSCILRRHHEGGHSCQTSHKCLLNCEYEERDVEPCGLPAGHPGTHICHITAHLCGKPCELRVTNLTTDIYVIRDNARSSVNYANGCVPMGTIYTPCKGRRCICVAPGLCYIETTPQSVEATFTGRHETFQYTKCLNASNV</sequence>
<feature type="region of interest" description="Disordered" evidence="1">
    <location>
        <begin position="1"/>
        <end position="64"/>
    </location>
</feature>
<dbReference type="SUPFAM" id="SSF52540">
    <property type="entry name" value="P-loop containing nucleoside triphosphate hydrolases"/>
    <property type="match status" value="1"/>
</dbReference>
<accession>A0A1X6MUZ8</accession>
<dbReference type="Gene3D" id="3.40.50.300">
    <property type="entry name" value="P-loop containing nucleotide triphosphate hydrolases"/>
    <property type="match status" value="1"/>
</dbReference>
<reference evidence="2 3" key="1">
    <citation type="submission" date="2017-04" db="EMBL/GenBank/DDBJ databases">
        <title>Genome Sequence of the Model Brown-Rot Fungus Postia placenta SB12.</title>
        <authorList>
            <consortium name="DOE Joint Genome Institute"/>
            <person name="Gaskell J."/>
            <person name="Kersten P."/>
            <person name="Larrondo L.F."/>
            <person name="Canessa P."/>
            <person name="Martinez D."/>
            <person name="Hibbett D."/>
            <person name="Schmoll M."/>
            <person name="Kubicek C.P."/>
            <person name="Martinez A.T."/>
            <person name="Yadav J."/>
            <person name="Master E."/>
            <person name="Magnuson J.K."/>
            <person name="James T."/>
            <person name="Yaver D."/>
            <person name="Berka R."/>
            <person name="Labutti K."/>
            <person name="Lipzen A."/>
            <person name="Aerts A."/>
            <person name="Barry K."/>
            <person name="Henrissat B."/>
            <person name="Blanchette R."/>
            <person name="Grigoriev I."/>
            <person name="Cullen D."/>
        </authorList>
    </citation>
    <scope>NUCLEOTIDE SEQUENCE [LARGE SCALE GENOMIC DNA]</scope>
    <source>
        <strain evidence="2 3">MAD-698-R-SB12</strain>
    </source>
</reference>
<dbReference type="EMBL" id="KZ110600">
    <property type="protein sequence ID" value="OSX60149.1"/>
    <property type="molecule type" value="Genomic_DNA"/>
</dbReference>
<feature type="region of interest" description="Disordered" evidence="1">
    <location>
        <begin position="486"/>
        <end position="505"/>
    </location>
</feature>
<dbReference type="RefSeq" id="XP_024336943.1">
    <property type="nucleotide sequence ID" value="XM_024486207.1"/>
</dbReference>
<evidence type="ECO:0000313" key="2">
    <source>
        <dbReference type="EMBL" id="OSX60149.1"/>
    </source>
</evidence>
<dbReference type="SUPFAM" id="SSF82171">
    <property type="entry name" value="DPP6 N-terminal domain-like"/>
    <property type="match status" value="1"/>
</dbReference>
<organism evidence="2 3">
    <name type="scientific">Postia placenta MAD-698-R-SB12</name>
    <dbReference type="NCBI Taxonomy" id="670580"/>
    <lineage>
        <taxon>Eukaryota</taxon>
        <taxon>Fungi</taxon>
        <taxon>Dikarya</taxon>
        <taxon>Basidiomycota</taxon>
        <taxon>Agaricomycotina</taxon>
        <taxon>Agaricomycetes</taxon>
        <taxon>Polyporales</taxon>
        <taxon>Adustoporiaceae</taxon>
        <taxon>Rhodonia</taxon>
    </lineage>
</organism>
<protein>
    <recommendedName>
        <fullName evidence="4">VWFA domain-containing protein</fullName>
    </recommendedName>
</protein>
<evidence type="ECO:0000313" key="3">
    <source>
        <dbReference type="Proteomes" id="UP000194127"/>
    </source>
</evidence>
<evidence type="ECO:0008006" key="4">
    <source>
        <dbReference type="Google" id="ProtNLM"/>
    </source>
</evidence>
<dbReference type="GeneID" id="36331156"/>
<dbReference type="InterPro" id="IPR027417">
    <property type="entry name" value="P-loop_NTPase"/>
</dbReference>
<proteinExistence type="predicted"/>
<dbReference type="STRING" id="670580.A0A1X6MUZ8"/>